<proteinExistence type="predicted"/>
<evidence type="ECO:0000313" key="2">
    <source>
        <dbReference type="EMBL" id="RSH79344.1"/>
    </source>
</evidence>
<name>A0A427XKQ2_9TREE</name>
<accession>A0A427XKQ2</accession>
<evidence type="ECO:0000256" key="1">
    <source>
        <dbReference type="SAM" id="MobiDB-lite"/>
    </source>
</evidence>
<protein>
    <submittedName>
        <fullName evidence="2">Uncharacterized protein</fullName>
    </submittedName>
</protein>
<dbReference type="RefSeq" id="XP_028474491.1">
    <property type="nucleotide sequence ID" value="XM_028617184.1"/>
</dbReference>
<dbReference type="EMBL" id="RSCE01000010">
    <property type="protein sequence ID" value="RSH79344.1"/>
    <property type="molecule type" value="Genomic_DNA"/>
</dbReference>
<feature type="compositionally biased region" description="Acidic residues" evidence="1">
    <location>
        <begin position="155"/>
        <end position="167"/>
    </location>
</feature>
<feature type="region of interest" description="Disordered" evidence="1">
    <location>
        <begin position="145"/>
        <end position="167"/>
    </location>
</feature>
<gene>
    <name evidence="2" type="ORF">EHS24_001386</name>
</gene>
<dbReference type="Proteomes" id="UP000279236">
    <property type="component" value="Unassembled WGS sequence"/>
</dbReference>
<evidence type="ECO:0000313" key="3">
    <source>
        <dbReference type="Proteomes" id="UP000279236"/>
    </source>
</evidence>
<comment type="caution">
    <text evidence="2">The sequence shown here is derived from an EMBL/GenBank/DDBJ whole genome shotgun (WGS) entry which is preliminary data.</text>
</comment>
<keyword evidence="3" id="KW-1185">Reference proteome</keyword>
<organism evidence="2 3">
    <name type="scientific">Apiotrichum porosum</name>
    <dbReference type="NCBI Taxonomy" id="105984"/>
    <lineage>
        <taxon>Eukaryota</taxon>
        <taxon>Fungi</taxon>
        <taxon>Dikarya</taxon>
        <taxon>Basidiomycota</taxon>
        <taxon>Agaricomycotina</taxon>
        <taxon>Tremellomycetes</taxon>
        <taxon>Trichosporonales</taxon>
        <taxon>Trichosporonaceae</taxon>
        <taxon>Apiotrichum</taxon>
    </lineage>
</organism>
<dbReference type="AlphaFoldDB" id="A0A427XKQ2"/>
<reference evidence="2 3" key="1">
    <citation type="submission" date="2018-11" db="EMBL/GenBank/DDBJ databases">
        <title>Genome sequence of Apiotrichum porosum DSM 27194.</title>
        <authorList>
            <person name="Aliyu H."/>
            <person name="Gorte O."/>
            <person name="Ochsenreither K."/>
        </authorList>
    </citation>
    <scope>NUCLEOTIDE SEQUENCE [LARGE SCALE GENOMIC DNA]</scope>
    <source>
        <strain evidence="2 3">DSM 27194</strain>
    </source>
</reference>
<dbReference type="GeneID" id="39585929"/>
<sequence length="167" mass="17884">MDVASQAGHLFPVGPRHASTQDRLSFEAFCAVPYLKWHLDQIVHSGAAMIRNGLVDEGQTLTVNSTAVRDFLGRPMTREDLRGSASNPMTYQGGEDKKLFLPLTVTLVTAAESVAAAPGNLVLSGDTIGSFFDVKPMDLTATEGVSKDKHGFVSDNDESDDDITSAQ</sequence>